<sequence>MSSEASDGDQLALHRFFCDLAVVVAKCKRCGKQVAVYWAHHPDCTECTVADDGGWRDWGRCECDPPPVLPDGSVIAADIAKGHAAKRVIWHRAPRKIYI</sequence>
<evidence type="ECO:0000313" key="1">
    <source>
        <dbReference type="EMBL" id="SBS70918.1"/>
    </source>
</evidence>
<organism evidence="1">
    <name type="scientific">uncultured Mycobacterium sp</name>
    <dbReference type="NCBI Taxonomy" id="171292"/>
    <lineage>
        <taxon>Bacteria</taxon>
        <taxon>Bacillati</taxon>
        <taxon>Actinomycetota</taxon>
        <taxon>Actinomycetes</taxon>
        <taxon>Mycobacteriales</taxon>
        <taxon>Mycobacteriaceae</taxon>
        <taxon>Mycobacterium</taxon>
        <taxon>environmental samples</taxon>
    </lineage>
</organism>
<reference evidence="1" key="1">
    <citation type="submission" date="2016-03" db="EMBL/GenBank/DDBJ databases">
        <authorList>
            <person name="Ploux O."/>
        </authorList>
    </citation>
    <scope>NUCLEOTIDE SEQUENCE</scope>
    <source>
        <strain evidence="1">UC10</strain>
    </source>
</reference>
<name>A0A1Y5P4P0_9MYCO</name>
<proteinExistence type="predicted"/>
<protein>
    <submittedName>
        <fullName evidence="1">Uncharacterized protein</fullName>
    </submittedName>
</protein>
<accession>A0A1Y5P4P0</accession>
<dbReference type="AlphaFoldDB" id="A0A1Y5P4P0"/>
<dbReference type="EMBL" id="FLQS01000001">
    <property type="protein sequence ID" value="SBS70918.1"/>
    <property type="molecule type" value="Genomic_DNA"/>
</dbReference>
<gene>
    <name evidence="1" type="ORF">MHPYR_10380</name>
</gene>